<comment type="similarity">
    <text evidence="1">Belongs to the acetyltransferase family. GNA1 subfamily.</text>
</comment>
<sequence length="165" mass="18565">MTDRKSKYLFESSLIPDSISAKVRPLQRSDYARGFLTCLSDLTWIGEVDQKSFEERFDWLATVGRGWNYCIVIDDGDKIVATATMIVDRKFIQNLTTVAHVEDVSVLATHQRKGLGLLLLKALEGTAKNLGVKKLILDCGDRNVGFYERCGYTESGHHMSLDCKD</sequence>
<dbReference type="OMA" id="ICISKAY"/>
<dbReference type="OrthoDB" id="10039976at2759"/>
<dbReference type="STRING" id="1043005.A0A074Y8F8"/>
<keyword evidence="1" id="KW-0808">Transferase</keyword>
<dbReference type="GO" id="GO:0006048">
    <property type="term" value="P:UDP-N-acetylglucosamine biosynthetic process"/>
    <property type="evidence" value="ECO:0007669"/>
    <property type="project" value="UniProtKB-UniRule"/>
</dbReference>
<dbReference type="InterPro" id="IPR000182">
    <property type="entry name" value="GNAT_dom"/>
</dbReference>
<dbReference type="UniPathway" id="UPA00113">
    <property type="reaction ID" value="UER00529"/>
</dbReference>
<dbReference type="GO" id="GO:0004343">
    <property type="term" value="F:glucosamine 6-phosphate N-acetyltransferase activity"/>
    <property type="evidence" value="ECO:0007669"/>
    <property type="project" value="UniProtKB-UniRule"/>
</dbReference>
<comment type="catalytic activity">
    <reaction evidence="1">
        <text>D-glucosamine 6-phosphate + acetyl-CoA = N-acetyl-D-glucosamine 6-phosphate + CoA + H(+)</text>
        <dbReference type="Rhea" id="RHEA:10292"/>
        <dbReference type="ChEBI" id="CHEBI:15378"/>
        <dbReference type="ChEBI" id="CHEBI:57287"/>
        <dbReference type="ChEBI" id="CHEBI:57288"/>
        <dbReference type="ChEBI" id="CHEBI:57513"/>
        <dbReference type="ChEBI" id="CHEBI:58725"/>
        <dbReference type="EC" id="2.3.1.4"/>
    </reaction>
</comment>
<dbReference type="SUPFAM" id="SSF55729">
    <property type="entry name" value="Acyl-CoA N-acyltransferases (Nat)"/>
    <property type="match status" value="1"/>
</dbReference>
<gene>
    <name evidence="3" type="ORF">AUEXF2481DRAFT_45061</name>
</gene>
<dbReference type="Gene3D" id="3.40.630.30">
    <property type="match status" value="1"/>
</dbReference>
<evidence type="ECO:0000313" key="3">
    <source>
        <dbReference type="EMBL" id="KEQ90502.1"/>
    </source>
</evidence>
<dbReference type="PANTHER" id="PTHR13355:SF11">
    <property type="entry name" value="GLUCOSAMINE 6-PHOSPHATE N-ACETYLTRANSFERASE"/>
    <property type="match status" value="1"/>
</dbReference>
<evidence type="ECO:0000256" key="1">
    <source>
        <dbReference type="RuleBase" id="RU365086"/>
    </source>
</evidence>
<dbReference type="AlphaFoldDB" id="A0A074Y8F8"/>
<dbReference type="EC" id="2.3.1.4" evidence="1"/>
<dbReference type="HOGENOM" id="CLU_072095_0_1_1"/>
<dbReference type="EMBL" id="KL584790">
    <property type="protein sequence ID" value="KEQ90502.1"/>
    <property type="molecule type" value="Genomic_DNA"/>
</dbReference>
<organism evidence="3 4">
    <name type="scientific">Aureobasidium subglaciale (strain EXF-2481)</name>
    <name type="common">Aureobasidium pullulans var. subglaciale</name>
    <dbReference type="NCBI Taxonomy" id="1043005"/>
    <lineage>
        <taxon>Eukaryota</taxon>
        <taxon>Fungi</taxon>
        <taxon>Dikarya</taxon>
        <taxon>Ascomycota</taxon>
        <taxon>Pezizomycotina</taxon>
        <taxon>Dothideomycetes</taxon>
        <taxon>Dothideomycetidae</taxon>
        <taxon>Dothideales</taxon>
        <taxon>Saccotheciaceae</taxon>
        <taxon>Aureobasidium</taxon>
    </lineage>
</organism>
<protein>
    <recommendedName>
        <fullName evidence="1">Glucosamine 6-phosphate N-acetyltransferase</fullName>
        <ecNumber evidence="1">2.3.1.4</ecNumber>
    </recommendedName>
</protein>
<dbReference type="InterPro" id="IPR016181">
    <property type="entry name" value="Acyl_CoA_acyltransferase"/>
</dbReference>
<reference evidence="3 4" key="1">
    <citation type="journal article" date="2014" name="BMC Genomics">
        <title>Genome sequencing of four Aureobasidium pullulans varieties: biotechnological potential, stress tolerance, and description of new species.</title>
        <authorList>
            <person name="Gostin Ar C."/>
            <person name="Ohm R.A."/>
            <person name="Kogej T."/>
            <person name="Sonjak S."/>
            <person name="Turk M."/>
            <person name="Zajc J."/>
            <person name="Zalar P."/>
            <person name="Grube M."/>
            <person name="Sun H."/>
            <person name="Han J."/>
            <person name="Sharma A."/>
            <person name="Chiniquy J."/>
            <person name="Ngan C.Y."/>
            <person name="Lipzen A."/>
            <person name="Barry K."/>
            <person name="Grigoriev I.V."/>
            <person name="Gunde-Cimerman N."/>
        </authorList>
    </citation>
    <scope>NUCLEOTIDE SEQUENCE [LARGE SCALE GENOMIC DNA]</scope>
    <source>
        <strain evidence="3 4">EXF-2481</strain>
    </source>
</reference>
<dbReference type="Pfam" id="PF00583">
    <property type="entry name" value="Acetyltransf_1"/>
    <property type="match status" value="1"/>
</dbReference>
<dbReference type="Proteomes" id="UP000030641">
    <property type="component" value="Unassembled WGS sequence"/>
</dbReference>
<dbReference type="InterPro" id="IPR039143">
    <property type="entry name" value="GNPNAT1-like"/>
</dbReference>
<dbReference type="PROSITE" id="PS51186">
    <property type="entry name" value="GNAT"/>
    <property type="match status" value="1"/>
</dbReference>
<dbReference type="RefSeq" id="XP_013338967.1">
    <property type="nucleotide sequence ID" value="XM_013483513.1"/>
</dbReference>
<keyword evidence="4" id="KW-1185">Reference proteome</keyword>
<dbReference type="InParanoid" id="A0A074Y8F8"/>
<keyword evidence="1" id="KW-0012">Acyltransferase</keyword>
<evidence type="ECO:0000313" key="4">
    <source>
        <dbReference type="Proteomes" id="UP000030641"/>
    </source>
</evidence>
<name>A0A074Y8F8_AURSE</name>
<dbReference type="FunCoup" id="A0A074Y8F8">
    <property type="interactions" value="419"/>
</dbReference>
<proteinExistence type="inferred from homology"/>
<feature type="domain" description="N-acetyltransferase" evidence="2">
    <location>
        <begin position="21"/>
        <end position="165"/>
    </location>
</feature>
<comment type="pathway">
    <text evidence="1">Nucleotide-sugar biosynthesis; UDP-N-acetyl-alpha-D-glucosamine biosynthesis; N-acetyl-alpha-D-glucosamine 1-phosphate from alpha-D-glucosamine 6-phosphate (route I): step 1/2.</text>
</comment>
<dbReference type="GeneID" id="25367845"/>
<dbReference type="PANTHER" id="PTHR13355">
    <property type="entry name" value="GLUCOSAMINE 6-PHOSPHATE N-ACETYLTRANSFERASE"/>
    <property type="match status" value="1"/>
</dbReference>
<evidence type="ECO:0000259" key="2">
    <source>
        <dbReference type="PROSITE" id="PS51186"/>
    </source>
</evidence>
<accession>A0A074Y8F8</accession>